<proteinExistence type="predicted"/>
<keyword evidence="2 5" id="KW-0812">Transmembrane</keyword>
<reference evidence="7" key="1">
    <citation type="submission" date="2022-11" db="EMBL/GenBank/DDBJ databases">
        <title>Centuries of genome instability and evolution in soft-shell clam transmissible cancer (bioRxiv).</title>
        <authorList>
            <person name="Hart S.F.M."/>
            <person name="Yonemitsu M.A."/>
            <person name="Giersch R.M."/>
            <person name="Beal B.F."/>
            <person name="Arriagada G."/>
            <person name="Davis B.W."/>
            <person name="Ostrander E.A."/>
            <person name="Goff S.P."/>
            <person name="Metzger M.J."/>
        </authorList>
    </citation>
    <scope>NUCLEOTIDE SEQUENCE</scope>
    <source>
        <strain evidence="7">MELC-2E11</strain>
        <tissue evidence="7">Siphon/mantle</tissue>
    </source>
</reference>
<keyword evidence="4 5" id="KW-0472">Membrane</keyword>
<feature type="transmembrane region" description="Helical" evidence="5">
    <location>
        <begin position="165"/>
        <end position="186"/>
    </location>
</feature>
<dbReference type="PANTHER" id="PTHR45620">
    <property type="entry name" value="PDF RECEPTOR-LIKE PROTEIN-RELATED"/>
    <property type="match status" value="1"/>
</dbReference>
<keyword evidence="8" id="KW-1185">Reference proteome</keyword>
<evidence type="ECO:0000259" key="6">
    <source>
        <dbReference type="PROSITE" id="PS50261"/>
    </source>
</evidence>
<feature type="transmembrane region" description="Helical" evidence="5">
    <location>
        <begin position="51"/>
        <end position="73"/>
    </location>
</feature>
<protein>
    <submittedName>
        <fullName evidence="7">CALRL-like protein</fullName>
    </submittedName>
</protein>
<feature type="transmembrane region" description="Helical" evidence="5">
    <location>
        <begin position="93"/>
        <end position="113"/>
    </location>
</feature>
<gene>
    <name evidence="7" type="ORF">MAR_007334</name>
</gene>
<dbReference type="EMBL" id="CP111012">
    <property type="protein sequence ID" value="WAQ94863.1"/>
    <property type="molecule type" value="Genomic_DNA"/>
</dbReference>
<organism evidence="7 8">
    <name type="scientific">Mya arenaria</name>
    <name type="common">Soft-shell clam</name>
    <dbReference type="NCBI Taxonomy" id="6604"/>
    <lineage>
        <taxon>Eukaryota</taxon>
        <taxon>Metazoa</taxon>
        <taxon>Spiralia</taxon>
        <taxon>Lophotrochozoa</taxon>
        <taxon>Mollusca</taxon>
        <taxon>Bivalvia</taxon>
        <taxon>Autobranchia</taxon>
        <taxon>Heteroconchia</taxon>
        <taxon>Euheterodonta</taxon>
        <taxon>Imparidentia</taxon>
        <taxon>Neoheterodontei</taxon>
        <taxon>Myida</taxon>
        <taxon>Myoidea</taxon>
        <taxon>Myidae</taxon>
        <taxon>Mya</taxon>
    </lineage>
</organism>
<evidence type="ECO:0000256" key="2">
    <source>
        <dbReference type="ARBA" id="ARBA00022692"/>
    </source>
</evidence>
<evidence type="ECO:0000256" key="5">
    <source>
        <dbReference type="SAM" id="Phobius"/>
    </source>
</evidence>
<dbReference type="InterPro" id="IPR050332">
    <property type="entry name" value="GPCR_2"/>
</dbReference>
<dbReference type="Gene3D" id="1.20.1070.10">
    <property type="entry name" value="Rhodopsin 7-helix transmembrane proteins"/>
    <property type="match status" value="1"/>
</dbReference>
<evidence type="ECO:0000256" key="4">
    <source>
        <dbReference type="ARBA" id="ARBA00023136"/>
    </source>
</evidence>
<dbReference type="InterPro" id="IPR000832">
    <property type="entry name" value="GPCR_2_secretin-like"/>
</dbReference>
<comment type="subcellular location">
    <subcellularLocation>
        <location evidence="1">Membrane</location>
        <topology evidence="1">Multi-pass membrane protein</topology>
    </subcellularLocation>
</comment>
<name>A0ABY7DC50_MYAAR</name>
<sequence length="190" mass="22008">MKLLAQFNLNVYAFANLIEGPLQERNISKRNILPMLNGLCRNLRTQHRIRLHINFFISFILSNLLDILWTVLVTYDKISNPQAWCKLLSFLKLYFKSTNYAWMFCEGFYLYRLIANAFSPPKRLLCIYLAGWGIPFTYCTTYAVLRLLIANGSCWAISMGDKEWIIYAPNLACLVGFVVALIFCFFNGEA</sequence>
<evidence type="ECO:0000256" key="3">
    <source>
        <dbReference type="ARBA" id="ARBA00022989"/>
    </source>
</evidence>
<dbReference type="InterPro" id="IPR017981">
    <property type="entry name" value="GPCR_2-like_7TM"/>
</dbReference>
<evidence type="ECO:0000256" key="1">
    <source>
        <dbReference type="ARBA" id="ARBA00004141"/>
    </source>
</evidence>
<evidence type="ECO:0000313" key="7">
    <source>
        <dbReference type="EMBL" id="WAQ94863.1"/>
    </source>
</evidence>
<dbReference type="Proteomes" id="UP001164746">
    <property type="component" value="Chromosome 1"/>
</dbReference>
<dbReference type="PANTHER" id="PTHR45620:SF42">
    <property type="entry name" value="G-PROTEIN COUPLED RECEPTOR SEB-2"/>
    <property type="match status" value="1"/>
</dbReference>
<evidence type="ECO:0000313" key="8">
    <source>
        <dbReference type="Proteomes" id="UP001164746"/>
    </source>
</evidence>
<dbReference type="PROSITE" id="PS50261">
    <property type="entry name" value="G_PROTEIN_RECEP_F2_4"/>
    <property type="match status" value="1"/>
</dbReference>
<dbReference type="PRINTS" id="PR00249">
    <property type="entry name" value="GPCRSECRETIN"/>
</dbReference>
<dbReference type="Pfam" id="PF00002">
    <property type="entry name" value="7tm_2"/>
    <property type="match status" value="1"/>
</dbReference>
<keyword evidence="3 5" id="KW-1133">Transmembrane helix</keyword>
<accession>A0ABY7DC50</accession>
<feature type="transmembrane region" description="Helical" evidence="5">
    <location>
        <begin position="125"/>
        <end position="145"/>
    </location>
</feature>
<feature type="domain" description="G-protein coupled receptors family 2 profile 2" evidence="6">
    <location>
        <begin position="41"/>
        <end position="190"/>
    </location>
</feature>